<dbReference type="EMBL" id="CP097753">
    <property type="protein sequence ID" value="URJ28105.1"/>
    <property type="molecule type" value="Genomic_DNA"/>
</dbReference>
<evidence type="ECO:0000256" key="15">
    <source>
        <dbReference type="ARBA" id="ARBA00061122"/>
    </source>
</evidence>
<dbReference type="InterPro" id="IPR014729">
    <property type="entry name" value="Rossmann-like_a/b/a_fold"/>
</dbReference>
<keyword evidence="9 16" id="KW-0067">ATP-binding</keyword>
<dbReference type="NCBIfam" id="NF008454">
    <property type="entry name" value="PRK11316.1"/>
    <property type="match status" value="1"/>
</dbReference>
<dbReference type="Pfam" id="PF00294">
    <property type="entry name" value="PfkB"/>
    <property type="match status" value="1"/>
</dbReference>
<feature type="active site" evidence="16">
    <location>
        <position position="264"/>
    </location>
</feature>
<dbReference type="NCBIfam" id="TIGR00125">
    <property type="entry name" value="cyt_tran_rel"/>
    <property type="match status" value="1"/>
</dbReference>
<evidence type="ECO:0000256" key="4">
    <source>
        <dbReference type="ARBA" id="ARBA00011738"/>
    </source>
</evidence>
<evidence type="ECO:0000256" key="13">
    <source>
        <dbReference type="ARBA" id="ARBA00052873"/>
    </source>
</evidence>
<evidence type="ECO:0000313" key="19">
    <source>
        <dbReference type="EMBL" id="URJ28105.1"/>
    </source>
</evidence>
<dbReference type="FunFam" id="3.40.50.620:FF:000028">
    <property type="entry name" value="Bifunctional protein HldE"/>
    <property type="match status" value="1"/>
</dbReference>
<feature type="binding site" evidence="16">
    <location>
        <begin position="195"/>
        <end position="198"/>
    </location>
    <ligand>
        <name>ATP</name>
        <dbReference type="ChEBI" id="CHEBI:30616"/>
    </ligand>
</feature>
<dbReference type="InterPro" id="IPR029056">
    <property type="entry name" value="Ribokinase-like"/>
</dbReference>
<feature type="domain" description="Carbohydrate kinase PfkB" evidence="17">
    <location>
        <begin position="11"/>
        <end position="303"/>
    </location>
</feature>
<evidence type="ECO:0000256" key="5">
    <source>
        <dbReference type="ARBA" id="ARBA00022679"/>
    </source>
</evidence>
<proteinExistence type="inferred from homology"/>
<comment type="function">
    <text evidence="2 16">Catalyzes the ADP transfer from ATP to D-glycero-beta-D-manno-heptose 1-phosphate, yielding ADP-D-glycero-beta-D-manno-heptose.</text>
</comment>
<dbReference type="PROSITE" id="PS00583">
    <property type="entry name" value="PFKB_KINASES_1"/>
    <property type="match status" value="1"/>
</dbReference>
<evidence type="ECO:0000256" key="10">
    <source>
        <dbReference type="ARBA" id="ARBA00023268"/>
    </source>
</evidence>
<evidence type="ECO:0000256" key="16">
    <source>
        <dbReference type="HAMAP-Rule" id="MF_01603"/>
    </source>
</evidence>
<evidence type="ECO:0000256" key="3">
    <source>
        <dbReference type="ARBA" id="ARBA00004713"/>
    </source>
</evidence>
<name>A0A9Q8TZV9_9ENTR</name>
<evidence type="ECO:0000313" key="20">
    <source>
        <dbReference type="Proteomes" id="UP001056209"/>
    </source>
</evidence>
<dbReference type="RefSeq" id="WP_250248505.1">
    <property type="nucleotide sequence ID" value="NZ_CP097753.1"/>
</dbReference>
<dbReference type="InterPro" id="IPR011914">
    <property type="entry name" value="RfaE_dom_II"/>
</dbReference>
<dbReference type="GO" id="GO:0005829">
    <property type="term" value="C:cytosol"/>
    <property type="evidence" value="ECO:0007669"/>
    <property type="project" value="TreeGrafter"/>
</dbReference>
<dbReference type="GO" id="GO:0016773">
    <property type="term" value="F:phosphotransferase activity, alcohol group as acceptor"/>
    <property type="evidence" value="ECO:0007669"/>
    <property type="project" value="InterPro"/>
</dbReference>
<dbReference type="GO" id="GO:0005524">
    <property type="term" value="F:ATP binding"/>
    <property type="evidence" value="ECO:0007669"/>
    <property type="project" value="UniProtKB-UniRule"/>
</dbReference>
<feature type="region of interest" description="Cytidylyltransferase" evidence="16">
    <location>
        <begin position="346"/>
        <end position="482"/>
    </location>
</feature>
<keyword evidence="7 16" id="KW-0547">Nucleotide-binding</keyword>
<comment type="function">
    <text evidence="1 16">Catalyzes the phosphorylation of D-glycero-D-manno-heptose 7-phosphate at the C-1 position to selectively form D-glycero-beta-D-manno-heptose-1,7-bisphosphate.</text>
</comment>
<evidence type="ECO:0000256" key="9">
    <source>
        <dbReference type="ARBA" id="ARBA00022840"/>
    </source>
</evidence>
<evidence type="ECO:0000256" key="11">
    <source>
        <dbReference type="ARBA" id="ARBA00023277"/>
    </source>
</evidence>
<dbReference type="AlphaFoldDB" id="A0A9Q8TZV9"/>
<dbReference type="FunFam" id="3.40.1190.20:FF:000002">
    <property type="entry name" value="Bifunctional protein HldE"/>
    <property type="match status" value="1"/>
</dbReference>
<feature type="region of interest" description="Ribokinase" evidence="16">
    <location>
        <begin position="1"/>
        <end position="318"/>
    </location>
</feature>
<dbReference type="NCBIfam" id="TIGR02199">
    <property type="entry name" value="rfaE_dom_II"/>
    <property type="match status" value="1"/>
</dbReference>
<dbReference type="CDD" id="cd01172">
    <property type="entry name" value="RfaE_like"/>
    <property type="match status" value="1"/>
</dbReference>
<protein>
    <recommendedName>
        <fullName evidence="16">Bifunctional protein HldE</fullName>
    </recommendedName>
    <domain>
        <recommendedName>
            <fullName evidence="16">D-beta-D-heptose 7-phosphate kinase</fullName>
            <ecNumber evidence="16">2.7.1.167</ecNumber>
        </recommendedName>
        <alternativeName>
            <fullName evidence="16">D-beta-D-heptose 7-phosphotransferase</fullName>
        </alternativeName>
        <alternativeName>
            <fullName evidence="16">D-glycero-beta-D-manno-heptose-7-phosphate kinase</fullName>
        </alternativeName>
    </domain>
    <domain>
        <recommendedName>
            <fullName evidence="16">D-beta-D-heptose 1-phosphate adenylyltransferase</fullName>
            <ecNumber evidence="16">2.7.7.70</ecNumber>
        </recommendedName>
        <alternativeName>
            <fullName evidence="16">D-glycero-beta-D-manno-heptose 1-phosphate adenylyltransferase</fullName>
        </alternativeName>
    </domain>
</protein>
<keyword evidence="6 16" id="KW-0548">Nucleotidyltransferase</keyword>
<organism evidence="19 20">
    <name type="scientific">Candidatus Blochmannia vicinus</name>
    <name type="common">nom. nud.</name>
    <dbReference type="NCBI Taxonomy" id="251540"/>
    <lineage>
        <taxon>Bacteria</taxon>
        <taxon>Pseudomonadati</taxon>
        <taxon>Pseudomonadota</taxon>
        <taxon>Gammaproteobacteria</taxon>
        <taxon>Enterobacterales</taxon>
        <taxon>Enterobacteriaceae</taxon>
        <taxon>ant endosymbionts</taxon>
        <taxon>Candidatus Blochmanniella</taxon>
    </lineage>
</organism>
<evidence type="ECO:0000259" key="18">
    <source>
        <dbReference type="Pfam" id="PF01467"/>
    </source>
</evidence>
<dbReference type="PANTHER" id="PTHR46969">
    <property type="entry name" value="BIFUNCTIONAL PROTEIN HLDE"/>
    <property type="match status" value="1"/>
</dbReference>
<evidence type="ECO:0000256" key="12">
    <source>
        <dbReference type="ARBA" id="ARBA00047428"/>
    </source>
</evidence>
<keyword evidence="5 16" id="KW-0808">Transferase</keyword>
<dbReference type="Proteomes" id="UP001056209">
    <property type="component" value="Chromosome"/>
</dbReference>
<evidence type="ECO:0000256" key="8">
    <source>
        <dbReference type="ARBA" id="ARBA00022777"/>
    </source>
</evidence>
<dbReference type="Pfam" id="PF01467">
    <property type="entry name" value="CTP_transf_like"/>
    <property type="match status" value="1"/>
</dbReference>
<evidence type="ECO:0000256" key="14">
    <source>
        <dbReference type="ARBA" id="ARBA00060955"/>
    </source>
</evidence>
<comment type="subunit">
    <text evidence="4 16">Homodimer.</text>
</comment>
<evidence type="ECO:0000256" key="1">
    <source>
        <dbReference type="ARBA" id="ARBA00002319"/>
    </source>
</evidence>
<dbReference type="InterPro" id="IPR002173">
    <property type="entry name" value="Carboh/pur_kinase_PfkB_CS"/>
</dbReference>
<keyword evidence="10 16" id="KW-0511">Multifunctional enzyme</keyword>
<keyword evidence="11 16" id="KW-0119">Carbohydrate metabolism</keyword>
<reference evidence="19" key="1">
    <citation type="submission" date="2022-05" db="EMBL/GenBank/DDBJ databases">
        <title>Impact of host demography and evolutionary history on endosymbiont molecular evolution: a test in carpenter ants (Genus Camponotus) and their Blochmannia endosymbionts.</title>
        <authorList>
            <person name="Manthey J.D."/>
            <person name="Giron J.C."/>
            <person name="Hruska J.P."/>
        </authorList>
    </citation>
    <scope>NUCLEOTIDE SEQUENCE</scope>
    <source>
        <strain evidence="19">C-039</strain>
    </source>
</reference>
<dbReference type="GO" id="GO:0033786">
    <property type="term" value="F:heptose-1-phosphate adenylyltransferase activity"/>
    <property type="evidence" value="ECO:0007669"/>
    <property type="project" value="UniProtKB-UniRule"/>
</dbReference>
<dbReference type="EC" id="2.7.1.167" evidence="16"/>
<dbReference type="EC" id="2.7.7.70" evidence="16"/>
<evidence type="ECO:0000256" key="2">
    <source>
        <dbReference type="ARBA" id="ARBA00003753"/>
    </source>
</evidence>
<comment type="pathway">
    <text evidence="16">Nucleotide-sugar biosynthesis; ADP-L-glycero-beta-D-manno-heptose biosynthesis; ADP-L-glycero-beta-D-manno-heptose from D-glycero-beta-D-manno-heptose 7-phosphate: step 3/4.</text>
</comment>
<dbReference type="Gene3D" id="3.40.50.620">
    <property type="entry name" value="HUPs"/>
    <property type="match status" value="1"/>
</dbReference>
<comment type="pathway">
    <text evidence="16">Nucleotide-sugar biosynthesis; ADP-L-glycero-beta-D-manno-heptose biosynthesis; ADP-L-glycero-beta-D-manno-heptose from D-glycero-beta-D-manno-heptose 7-phosphate: step 1/4.</text>
</comment>
<dbReference type="SUPFAM" id="SSF52374">
    <property type="entry name" value="Nucleotidylyl transferase"/>
    <property type="match status" value="1"/>
</dbReference>
<keyword evidence="8 16" id="KW-0418">Kinase</keyword>
<sequence>MTIVFPSFSKSSVLVVGDVMLDRFWYGSTDKISPEAPVPIVKINKIIDRPGGAANVAMNIAALGAQPRLLGLTGVDEAANILKKQLDQSNVKCNFIPINTCPTIIKLRVMSRNQQIIRLDFEQYFHNVDTTKLLKQVEFYLPKYKVLVLSDYAKGSLNSIEEMIKLARYINIPIIIDPKGIQFSRYKGATLLTPNISEFESIVGFCRNEKTLINRAQEIIIDYNLSALLITRSERGMTLCTRNAAPLHFPTQTKEVHDVIGAGDTVIGVLSAALSSGKSLKKACFLANLAASVVIKKSGTSTTNLNEIKSIINSHTHINFPYGILDEKTLKQIISLVRNKGEKIVMTNGVFDILHPGHISYLTNAKKLGDKLIVAVNSDGSTKRLKGETRPINTLEKRMLVLAALSVVDWVVPFHEDTPARLIANLSPDFLVKGGDYHVCDIEGSQEVFKNGGKVHVLNFKTGCSSSNIINAIKRKSKNDIN</sequence>
<dbReference type="SUPFAM" id="SSF53613">
    <property type="entry name" value="Ribokinase-like"/>
    <property type="match status" value="1"/>
</dbReference>
<dbReference type="Gene3D" id="3.40.1190.20">
    <property type="match status" value="1"/>
</dbReference>
<dbReference type="NCBIfam" id="TIGR02198">
    <property type="entry name" value="rfaE_dom_I"/>
    <property type="match status" value="1"/>
</dbReference>
<dbReference type="GO" id="GO:0033785">
    <property type="term" value="F:heptose 7-phosphate kinase activity"/>
    <property type="evidence" value="ECO:0007669"/>
    <property type="project" value="UniProtKB-UniRule"/>
</dbReference>
<comment type="similarity">
    <text evidence="15 16">In the C-terminal section; belongs to the cytidylyltransferase family.</text>
</comment>
<comment type="similarity">
    <text evidence="14 16">In the N-terminal section; belongs to the carbohydrate kinase PfkB family.</text>
</comment>
<evidence type="ECO:0000256" key="7">
    <source>
        <dbReference type="ARBA" id="ARBA00022741"/>
    </source>
</evidence>
<dbReference type="HAMAP" id="MF_01603">
    <property type="entry name" value="HldE"/>
    <property type="match status" value="1"/>
</dbReference>
<accession>A0A9Q8TZV9</accession>
<comment type="pathway">
    <text evidence="3">Bacterial outer membrane biogenesis; LPS core biosynthesis.</text>
</comment>
<feature type="domain" description="Cytidyltransferase-like" evidence="18">
    <location>
        <begin position="346"/>
        <end position="470"/>
    </location>
</feature>
<evidence type="ECO:0000259" key="17">
    <source>
        <dbReference type="Pfam" id="PF00294"/>
    </source>
</evidence>
<comment type="catalytic activity">
    <reaction evidence="13 16">
        <text>D-glycero-beta-D-manno-heptose 7-phosphate + ATP = D-glycero-beta-D-manno-heptose 1,7-bisphosphate + ADP + H(+)</text>
        <dbReference type="Rhea" id="RHEA:27473"/>
        <dbReference type="ChEBI" id="CHEBI:15378"/>
        <dbReference type="ChEBI" id="CHEBI:30616"/>
        <dbReference type="ChEBI" id="CHEBI:60204"/>
        <dbReference type="ChEBI" id="CHEBI:60208"/>
        <dbReference type="ChEBI" id="CHEBI:456216"/>
        <dbReference type="EC" id="2.7.1.167"/>
    </reaction>
</comment>
<dbReference type="InterPro" id="IPR004821">
    <property type="entry name" value="Cyt_trans-like"/>
</dbReference>
<comment type="catalytic activity">
    <reaction evidence="12 16">
        <text>D-glycero-beta-D-manno-heptose 1-phosphate + ATP + H(+) = ADP-D-glycero-beta-D-manno-heptose + diphosphate</text>
        <dbReference type="Rhea" id="RHEA:27465"/>
        <dbReference type="ChEBI" id="CHEBI:15378"/>
        <dbReference type="ChEBI" id="CHEBI:30616"/>
        <dbReference type="ChEBI" id="CHEBI:33019"/>
        <dbReference type="ChEBI" id="CHEBI:59967"/>
        <dbReference type="ChEBI" id="CHEBI:61593"/>
        <dbReference type="EC" id="2.7.7.70"/>
    </reaction>
</comment>
<dbReference type="InterPro" id="IPR011611">
    <property type="entry name" value="PfkB_dom"/>
</dbReference>
<gene>
    <name evidence="16 19" type="primary">hldE</name>
    <name evidence="19" type="ORF">M9393_02940</name>
</gene>
<evidence type="ECO:0000256" key="6">
    <source>
        <dbReference type="ARBA" id="ARBA00022695"/>
    </source>
</evidence>
<dbReference type="PANTHER" id="PTHR46969:SF1">
    <property type="entry name" value="BIFUNCTIONAL PROTEIN HLDE"/>
    <property type="match status" value="1"/>
</dbReference>
<dbReference type="InterPro" id="IPR023030">
    <property type="entry name" value="Bifunc_HldE"/>
</dbReference>
<dbReference type="InterPro" id="IPR011913">
    <property type="entry name" value="RfaE_dom_I"/>
</dbReference>